<dbReference type="Pfam" id="PF00954">
    <property type="entry name" value="S_locus_glycop"/>
    <property type="match status" value="1"/>
</dbReference>
<evidence type="ECO:0000256" key="8">
    <source>
        <dbReference type="ARBA" id="ARBA00022729"/>
    </source>
</evidence>
<dbReference type="InterPro" id="IPR011009">
    <property type="entry name" value="Kinase-like_dom_sf"/>
</dbReference>
<keyword evidence="4" id="KW-0723">Serine/threonine-protein kinase</keyword>
<dbReference type="GO" id="GO:0048544">
    <property type="term" value="P:recognition of pollen"/>
    <property type="evidence" value="ECO:0007669"/>
    <property type="project" value="InterPro"/>
</dbReference>
<dbReference type="Pfam" id="PF07714">
    <property type="entry name" value="PK_Tyr_Ser-Thr"/>
    <property type="match status" value="1"/>
</dbReference>
<dbReference type="FunFam" id="1.10.510.10:FF:000060">
    <property type="entry name" value="G-type lectin S-receptor-like serine/threonine-protein kinase"/>
    <property type="match status" value="1"/>
</dbReference>
<evidence type="ECO:0000256" key="13">
    <source>
        <dbReference type="ARBA" id="ARBA00022989"/>
    </source>
</evidence>
<comment type="catalytic activity">
    <reaction evidence="18">
        <text>L-threonyl-[protein] + ATP = O-phospho-L-threonyl-[protein] + ADP + H(+)</text>
        <dbReference type="Rhea" id="RHEA:46608"/>
        <dbReference type="Rhea" id="RHEA-COMP:11060"/>
        <dbReference type="Rhea" id="RHEA-COMP:11605"/>
        <dbReference type="ChEBI" id="CHEBI:15378"/>
        <dbReference type="ChEBI" id="CHEBI:30013"/>
        <dbReference type="ChEBI" id="CHEBI:30616"/>
        <dbReference type="ChEBI" id="CHEBI:61977"/>
        <dbReference type="ChEBI" id="CHEBI:456216"/>
        <dbReference type="EC" id="2.7.11.1"/>
    </reaction>
</comment>
<comment type="subcellular location">
    <subcellularLocation>
        <location evidence="1">Cell membrane</location>
        <topology evidence="1">Single-pass type I membrane protein</topology>
    </subcellularLocation>
</comment>
<evidence type="ECO:0000259" key="26">
    <source>
        <dbReference type="PROSITE" id="PS50948"/>
    </source>
</evidence>
<evidence type="ECO:0000256" key="18">
    <source>
        <dbReference type="ARBA" id="ARBA00047899"/>
    </source>
</evidence>
<dbReference type="Pfam" id="PF11883">
    <property type="entry name" value="DUF3403"/>
    <property type="match status" value="1"/>
</dbReference>
<feature type="transmembrane region" description="Helical" evidence="22">
    <location>
        <begin position="636"/>
        <end position="661"/>
    </location>
</feature>
<dbReference type="InterPro" id="IPR001480">
    <property type="entry name" value="Bulb-type_lectin_dom"/>
</dbReference>
<dbReference type="Gramene" id="QL08p034580:mrna">
    <property type="protein sequence ID" value="QL08p034580:mrna"/>
    <property type="gene ID" value="QL08p034580"/>
</dbReference>
<dbReference type="PROSITE" id="PS50948">
    <property type="entry name" value="PAN"/>
    <property type="match status" value="1"/>
</dbReference>
<protein>
    <recommendedName>
        <fullName evidence="2">non-specific serine/threonine protein kinase</fullName>
        <ecNumber evidence="2">2.7.11.1</ecNumber>
    </recommendedName>
</protein>
<keyword evidence="6" id="KW-0808">Transferase</keyword>
<dbReference type="CDD" id="cd14066">
    <property type="entry name" value="STKc_IRAK"/>
    <property type="match status" value="1"/>
</dbReference>
<dbReference type="Pfam" id="PF08276">
    <property type="entry name" value="PAN_2"/>
    <property type="match status" value="1"/>
</dbReference>
<dbReference type="OMA" id="IAACWIW"/>
<feature type="domain" description="EGF-like" evidence="24">
    <location>
        <begin position="302"/>
        <end position="338"/>
    </location>
</feature>
<keyword evidence="12" id="KW-0067">ATP-binding</keyword>
<proteinExistence type="predicted"/>
<evidence type="ECO:0000256" key="10">
    <source>
        <dbReference type="ARBA" id="ARBA00022741"/>
    </source>
</evidence>
<dbReference type="InterPro" id="IPR000858">
    <property type="entry name" value="S_locus_glycoprot_dom"/>
</dbReference>
<dbReference type="PANTHER" id="PTHR27002">
    <property type="entry name" value="RECEPTOR-LIKE SERINE/THREONINE-PROTEIN KINASE SD1-8"/>
    <property type="match status" value="1"/>
</dbReference>
<evidence type="ECO:0000313" key="28">
    <source>
        <dbReference type="Proteomes" id="UP000594261"/>
    </source>
</evidence>
<comment type="catalytic activity">
    <reaction evidence="19">
        <text>L-seryl-[protein] + ATP = O-phospho-L-seryl-[protein] + ADP + H(+)</text>
        <dbReference type="Rhea" id="RHEA:17989"/>
        <dbReference type="Rhea" id="RHEA-COMP:9863"/>
        <dbReference type="Rhea" id="RHEA-COMP:11604"/>
        <dbReference type="ChEBI" id="CHEBI:15378"/>
        <dbReference type="ChEBI" id="CHEBI:29999"/>
        <dbReference type="ChEBI" id="CHEBI:30616"/>
        <dbReference type="ChEBI" id="CHEBI:83421"/>
        <dbReference type="ChEBI" id="CHEBI:456216"/>
        <dbReference type="EC" id="2.7.11.1"/>
    </reaction>
</comment>
<keyword evidence="8" id="KW-0732">Signal</keyword>
<evidence type="ECO:0000256" key="11">
    <source>
        <dbReference type="ARBA" id="ARBA00022777"/>
    </source>
</evidence>
<dbReference type="CDD" id="cd00028">
    <property type="entry name" value="B_lectin"/>
    <property type="match status" value="1"/>
</dbReference>
<dbReference type="RefSeq" id="XP_030932693.1">
    <property type="nucleotide sequence ID" value="XM_031076833.1"/>
</dbReference>
<dbReference type="InterPro" id="IPR036426">
    <property type="entry name" value="Bulb-type_lectin_dom_sf"/>
</dbReference>
<reference evidence="27 28" key="1">
    <citation type="journal article" date="2016" name="G3 (Bethesda)">
        <title>First Draft Assembly and Annotation of the Genome of a California Endemic Oak Quercus lobata Nee (Fagaceae).</title>
        <authorList>
            <person name="Sork V.L."/>
            <person name="Fitz-Gibbon S.T."/>
            <person name="Puiu D."/>
            <person name="Crepeau M."/>
            <person name="Gugger P.F."/>
            <person name="Sherman R."/>
            <person name="Stevens K."/>
            <person name="Langley C.H."/>
            <person name="Pellegrini M."/>
            <person name="Salzberg S.L."/>
        </authorList>
    </citation>
    <scope>NUCLEOTIDE SEQUENCE [LARGE SCALE GENOMIC DNA]</scope>
    <source>
        <strain evidence="27 28">cv. SW786</strain>
    </source>
</reference>
<evidence type="ECO:0000256" key="17">
    <source>
        <dbReference type="ARBA" id="ARBA00023180"/>
    </source>
</evidence>
<organism evidence="27 28">
    <name type="scientific">Quercus lobata</name>
    <name type="common">Valley oak</name>
    <dbReference type="NCBI Taxonomy" id="97700"/>
    <lineage>
        <taxon>Eukaryota</taxon>
        <taxon>Viridiplantae</taxon>
        <taxon>Streptophyta</taxon>
        <taxon>Embryophyta</taxon>
        <taxon>Tracheophyta</taxon>
        <taxon>Spermatophyta</taxon>
        <taxon>Magnoliopsida</taxon>
        <taxon>eudicotyledons</taxon>
        <taxon>Gunneridae</taxon>
        <taxon>Pentapetalae</taxon>
        <taxon>rosids</taxon>
        <taxon>fabids</taxon>
        <taxon>Fagales</taxon>
        <taxon>Fagaceae</taxon>
        <taxon>Quercus</taxon>
    </lineage>
</organism>
<dbReference type="KEGG" id="qlo:115958414"/>
<dbReference type="InterPro" id="IPR000719">
    <property type="entry name" value="Prot_kinase_dom"/>
</dbReference>
<evidence type="ECO:0000256" key="7">
    <source>
        <dbReference type="ARBA" id="ARBA00022692"/>
    </source>
</evidence>
<evidence type="ECO:0000256" key="14">
    <source>
        <dbReference type="ARBA" id="ARBA00023136"/>
    </source>
</evidence>
<keyword evidence="10" id="KW-0547">Nucleotide-binding</keyword>
<keyword evidence="17" id="KW-0325">Glycoprotein</keyword>
<dbReference type="AlphaFoldDB" id="A0A7N2MBF5"/>
<dbReference type="Gene3D" id="1.10.510.10">
    <property type="entry name" value="Transferase(Phosphotransferase) domain 1"/>
    <property type="match status" value="1"/>
</dbReference>
<dbReference type="InterPro" id="IPR000742">
    <property type="entry name" value="EGF"/>
</dbReference>
<dbReference type="Gene3D" id="2.90.10.10">
    <property type="entry name" value="Bulb-type lectin domain"/>
    <property type="match status" value="1"/>
</dbReference>
<dbReference type="InterPro" id="IPR008271">
    <property type="entry name" value="Ser/Thr_kinase_AS"/>
</dbReference>
<evidence type="ECO:0000256" key="15">
    <source>
        <dbReference type="ARBA" id="ARBA00023157"/>
    </source>
</evidence>
<keyword evidence="5 20" id="KW-0245">EGF-like domain</keyword>
<dbReference type="InterPro" id="IPR021820">
    <property type="entry name" value="S-locus_recpt_kinase_C"/>
</dbReference>
<dbReference type="EMBL" id="LRBV02000008">
    <property type="status" value="NOT_ANNOTATED_CDS"/>
    <property type="molecule type" value="Genomic_DNA"/>
</dbReference>
<dbReference type="GO" id="GO:0004674">
    <property type="term" value="F:protein serine/threonine kinase activity"/>
    <property type="evidence" value="ECO:0007669"/>
    <property type="project" value="UniProtKB-KW"/>
</dbReference>
<feature type="domain" description="Protein kinase" evidence="23">
    <location>
        <begin position="724"/>
        <end position="1010"/>
    </location>
</feature>
<reference evidence="27" key="2">
    <citation type="submission" date="2021-01" db="UniProtKB">
        <authorList>
            <consortium name="EnsemblPlants"/>
        </authorList>
    </citation>
    <scope>IDENTIFICATION</scope>
</reference>
<evidence type="ECO:0000256" key="9">
    <source>
        <dbReference type="ARBA" id="ARBA00022734"/>
    </source>
</evidence>
<evidence type="ECO:0000259" key="23">
    <source>
        <dbReference type="PROSITE" id="PS50011"/>
    </source>
</evidence>
<dbReference type="SMART" id="SM00108">
    <property type="entry name" value="B_lectin"/>
    <property type="match status" value="1"/>
</dbReference>
<sequence>MQKKNMRKTIIITWSINYMLLPTIFSFYTFVLFSCVLFCSARDTISFSRLVSDDTSNTLISAGENFELGFFTPSGSSDNRRYVGIWYYRSNPQTVVWVANRDSPVLGTDGVFAIVEDGNLKVLDASGKPYWWTNMETSSPMYRTAKLMDTGNLVVSHVEQENLTERVVWQSFENPTDTFIPGMKMDASLALTSWKSYDDPAPGNFTFRQDQEEVNQFIIWKRSLRYWKSGVSGKIISSDQMTSAIFYLLSNFTSNLVHNESYMPYLASPLYSDTRLVMNFSGQLQYLKWDTERIWSLIWAEPRDRCSVYNACGNFASCNSKNDIMCNCLPGFKPSLLESWNRGDFSGGCTRKSILCGKNTESDIFLSLEMMKVGNPDTQFNAKNDMECKIECLDNCRCQAYSYEVSNITRRGGTGSSVCWIWSEDLNNLQEEYDSGQNLFVRVAISDTESTTRNCETCGTNMIPYPLSTGPKCGDPMYFNFHCNITTGQVSFEAPGGTYRVTNIYPEKRKFIIQIKDANNCGDRSLQDKILQLNQSSPFKAISWCNFGQANFSSDLSFKGEDEFEIGWDPPPEPTCSSPTDCKDWPNSTCNSTGDGKRSCLCKSNFVWDSLSLNCTQAGDFNQTDGHSTGKLPLSLIIAIAFASVIVLIILSTTIICIYFWRRRIGTRQENGEIALKSPVFHVYDNERRVKDFIESGRFKENDAKGIDVPFFDLESILAATDCFSSANKLGQGGFGPVYKGKFPGGQEIAVKRLSSGSGQGLEEFKNEVVLIAKLQHRNLVRLLGYCVKGDEKMLLYEYMPNKSLDFFIFDQKLCKLLDWDMRFKIILGIARGLLYLHQDSRLRIIHRDLKTSNILLDEEMNPKISDFGLARIFGGKETARNTNRVVGTYGYMSPEYALDGFFSVKSDVFSFGVVVLEIISGKRNTGFYQPEHALSLLGYAWHSWKEEKALDLIDQTLCESCNTDEYLKCVNVGLLCVQEDPSDRPTMSNVVFMLGSETATLPTPKQPAFIVRRLPSSRATSSSKPETFSNNELTVTLEGGR</sequence>
<keyword evidence="11" id="KW-0418">Kinase</keyword>
<dbReference type="SUPFAM" id="SSF51110">
    <property type="entry name" value="alpha-D-mannose-specific plant lectins"/>
    <property type="match status" value="1"/>
</dbReference>
<dbReference type="SMART" id="SM00473">
    <property type="entry name" value="PAN_AP"/>
    <property type="match status" value="1"/>
</dbReference>
<dbReference type="GO" id="GO:0005524">
    <property type="term" value="F:ATP binding"/>
    <property type="evidence" value="ECO:0007669"/>
    <property type="project" value="UniProtKB-KW"/>
</dbReference>
<evidence type="ECO:0000259" key="25">
    <source>
        <dbReference type="PROSITE" id="PS50927"/>
    </source>
</evidence>
<evidence type="ECO:0000256" key="20">
    <source>
        <dbReference type="PROSITE-ProRule" id="PRU00076"/>
    </source>
</evidence>
<dbReference type="InterPro" id="IPR003609">
    <property type="entry name" value="Pan_app"/>
</dbReference>
<evidence type="ECO:0000256" key="5">
    <source>
        <dbReference type="ARBA" id="ARBA00022536"/>
    </source>
</evidence>
<evidence type="ECO:0000256" key="16">
    <source>
        <dbReference type="ARBA" id="ARBA00023170"/>
    </source>
</evidence>
<evidence type="ECO:0000256" key="19">
    <source>
        <dbReference type="ARBA" id="ARBA00048679"/>
    </source>
</evidence>
<name>A0A7N2MBF5_QUELO</name>
<dbReference type="SMART" id="SM00220">
    <property type="entry name" value="S_TKc"/>
    <property type="match status" value="1"/>
</dbReference>
<evidence type="ECO:0000256" key="22">
    <source>
        <dbReference type="SAM" id="Phobius"/>
    </source>
</evidence>
<feature type="domain" description="Apple" evidence="26">
    <location>
        <begin position="356"/>
        <end position="444"/>
    </location>
</feature>
<evidence type="ECO:0000256" key="6">
    <source>
        <dbReference type="ARBA" id="ARBA00022679"/>
    </source>
</evidence>
<evidence type="ECO:0000256" key="2">
    <source>
        <dbReference type="ARBA" id="ARBA00012513"/>
    </source>
</evidence>
<evidence type="ECO:0000313" key="27">
    <source>
        <dbReference type="EnsemblPlants" id="QL08p034580:mrna"/>
    </source>
</evidence>
<dbReference type="EC" id="2.7.11.1" evidence="2"/>
<gene>
    <name evidence="27" type="primary">LOC115958414</name>
</gene>
<dbReference type="CDD" id="cd01098">
    <property type="entry name" value="PAN_AP_plant"/>
    <property type="match status" value="1"/>
</dbReference>
<keyword evidence="13 22" id="KW-1133">Transmembrane helix</keyword>
<dbReference type="FunCoup" id="A0A7N2MBF5">
    <property type="interactions" value="16"/>
</dbReference>
<evidence type="ECO:0000256" key="4">
    <source>
        <dbReference type="ARBA" id="ARBA00022527"/>
    </source>
</evidence>
<dbReference type="FunFam" id="2.90.10.10:FF:000005">
    <property type="entry name" value="G-type lectin S-receptor-like serine/threonine-protein kinase"/>
    <property type="match status" value="1"/>
</dbReference>
<dbReference type="SUPFAM" id="SSF56112">
    <property type="entry name" value="Protein kinase-like (PK-like)"/>
    <property type="match status" value="1"/>
</dbReference>
<dbReference type="Proteomes" id="UP000594261">
    <property type="component" value="Chromosome 8"/>
</dbReference>
<comment type="caution">
    <text evidence="20">Lacks conserved residue(s) required for the propagation of feature annotation.</text>
</comment>
<dbReference type="GeneID" id="115958414"/>
<dbReference type="PANTHER" id="PTHR27002:SF1111">
    <property type="entry name" value="NON-SPECIFIC SERINE_THREONINE PROTEIN KINASE"/>
    <property type="match status" value="1"/>
</dbReference>
<keyword evidence="7 22" id="KW-0812">Transmembrane</keyword>
<dbReference type="PROSITE" id="PS50011">
    <property type="entry name" value="PROTEIN_KINASE_DOM"/>
    <property type="match status" value="1"/>
</dbReference>
<keyword evidence="3" id="KW-1003">Cell membrane</keyword>
<keyword evidence="28" id="KW-1185">Reference proteome</keyword>
<dbReference type="PROSITE" id="PS51257">
    <property type="entry name" value="PROKAR_LIPOPROTEIN"/>
    <property type="match status" value="1"/>
</dbReference>
<dbReference type="PROSITE" id="PS50927">
    <property type="entry name" value="BULB_LECTIN"/>
    <property type="match status" value="1"/>
</dbReference>
<feature type="domain" description="Bulb-type lectin" evidence="25">
    <location>
        <begin position="44"/>
        <end position="168"/>
    </location>
</feature>
<evidence type="ECO:0000256" key="1">
    <source>
        <dbReference type="ARBA" id="ARBA00004251"/>
    </source>
</evidence>
<keyword evidence="9" id="KW-0430">Lectin</keyword>
<dbReference type="Pfam" id="PF01453">
    <property type="entry name" value="B_lectin"/>
    <property type="match status" value="1"/>
</dbReference>
<dbReference type="GO" id="GO:0005886">
    <property type="term" value="C:plasma membrane"/>
    <property type="evidence" value="ECO:0007669"/>
    <property type="project" value="UniProtKB-SubCell"/>
</dbReference>
<feature type="compositionally biased region" description="Polar residues" evidence="21">
    <location>
        <begin position="1018"/>
        <end position="1035"/>
    </location>
</feature>
<dbReference type="OrthoDB" id="1741851at2759"/>
<dbReference type="GO" id="GO:0030246">
    <property type="term" value="F:carbohydrate binding"/>
    <property type="evidence" value="ECO:0007669"/>
    <property type="project" value="UniProtKB-KW"/>
</dbReference>
<dbReference type="EnsemblPlants" id="QL08p034580:mrna">
    <property type="protein sequence ID" value="QL08p034580:mrna"/>
    <property type="gene ID" value="QL08p034580"/>
</dbReference>
<feature type="region of interest" description="Disordered" evidence="21">
    <location>
        <begin position="1018"/>
        <end position="1042"/>
    </location>
</feature>
<keyword evidence="16" id="KW-0675">Receptor</keyword>
<dbReference type="Gene3D" id="3.30.200.20">
    <property type="entry name" value="Phosphorylase Kinase, domain 1"/>
    <property type="match status" value="1"/>
</dbReference>
<dbReference type="PROSITE" id="PS00108">
    <property type="entry name" value="PROTEIN_KINASE_ST"/>
    <property type="match status" value="1"/>
</dbReference>
<dbReference type="FunFam" id="3.30.200.20:FF:000330">
    <property type="entry name" value="G-type lectin S-receptor-like serine/threonine-protein kinase At4g03230"/>
    <property type="match status" value="1"/>
</dbReference>
<dbReference type="InParanoid" id="A0A7N2MBF5"/>
<keyword evidence="14 22" id="KW-0472">Membrane</keyword>
<dbReference type="PROSITE" id="PS50026">
    <property type="entry name" value="EGF_3"/>
    <property type="match status" value="1"/>
</dbReference>
<feature type="transmembrane region" description="Helical" evidence="22">
    <location>
        <begin position="12"/>
        <end position="33"/>
    </location>
</feature>
<keyword evidence="15" id="KW-1015">Disulfide bond</keyword>
<evidence type="ECO:0000259" key="24">
    <source>
        <dbReference type="PROSITE" id="PS50026"/>
    </source>
</evidence>
<evidence type="ECO:0000256" key="3">
    <source>
        <dbReference type="ARBA" id="ARBA00022475"/>
    </source>
</evidence>
<dbReference type="InterPro" id="IPR001245">
    <property type="entry name" value="Ser-Thr/Tyr_kinase_cat_dom"/>
</dbReference>
<evidence type="ECO:0000256" key="12">
    <source>
        <dbReference type="ARBA" id="ARBA00022840"/>
    </source>
</evidence>
<evidence type="ECO:0000256" key="21">
    <source>
        <dbReference type="SAM" id="MobiDB-lite"/>
    </source>
</evidence>
<accession>A0A7N2MBF5</accession>